<evidence type="ECO:0000256" key="2">
    <source>
        <dbReference type="ARBA" id="ARBA00010231"/>
    </source>
</evidence>
<keyword evidence="5" id="KW-0460">Magnesium</keyword>
<evidence type="ECO:0000259" key="7">
    <source>
        <dbReference type="Pfam" id="PF00408"/>
    </source>
</evidence>
<sequence length="537" mass="58605">MISDQLRSEVQDWIKNDPDTVTAKQLSKWLSEGNELELNRCFNGFLQFGTAGLRGPISPGPSGMNRAVVSRTATAIVSFMKENNLTTVVIGRDARHRSADFAKDSAEIFAGAGIKTYLFPEEIPTPVLAFSVNKLNANVGIMVTASHNPATDNGYKVYLGASIGSVQYRGSQIISPIDKEISDLIEKVELAPTRSSNYEIVKEEIISDYILATAKLATTPNNLKIVYTALHGVGMKTLVSVFEKAKFSKPILVSEQALPDPNFPTTPFPNPEENGVMDLAIEYAKKYDADLVIANDPDADRCAVAISDESKNWRMLRGDEVGVILGKYLIESGKLTGKSVANSLVSSTLLSKIAKKHGIGFEETLTGFKWISKVSNLAYGYEEAIGYCVAPEIVNDKDGISAALLIAQLAGELKEKSSSLSDYLQIIGEEFGFHETDQISIRFADINEIDTLLSKIKDNPPDQLAGLALETVEDLSKAKKMQTTGICMKYQNNVRVIVRPSGTEPKLKCYIEVVCDTKKEATSLISQIKQALTKVLS</sequence>
<keyword evidence="4" id="KW-0479">Metal-binding</keyword>
<dbReference type="GO" id="GO:0008973">
    <property type="term" value="F:phosphopentomutase activity"/>
    <property type="evidence" value="ECO:0007669"/>
    <property type="project" value="TreeGrafter"/>
</dbReference>
<evidence type="ECO:0000256" key="3">
    <source>
        <dbReference type="ARBA" id="ARBA00022553"/>
    </source>
</evidence>
<dbReference type="InterPro" id="IPR005843">
    <property type="entry name" value="A-D-PHexomutase_C"/>
</dbReference>
<dbReference type="Pfam" id="PF02880">
    <property type="entry name" value="PGM_PMM_III"/>
    <property type="match status" value="1"/>
</dbReference>
<feature type="domain" description="Alpha-D-phosphohexomutase alpha/beta/alpha" evidence="9">
    <location>
        <begin position="216"/>
        <end position="309"/>
    </location>
</feature>
<dbReference type="InterPro" id="IPR016066">
    <property type="entry name" value="A-D-PHexomutase_CS"/>
</dbReference>
<dbReference type="Pfam" id="PF00408">
    <property type="entry name" value="PGM_PMM_IV"/>
    <property type="match status" value="1"/>
</dbReference>
<dbReference type="CDD" id="cd05799">
    <property type="entry name" value="PGM2"/>
    <property type="match status" value="1"/>
</dbReference>
<dbReference type="InterPro" id="IPR005846">
    <property type="entry name" value="A-D-PHexomutase_a/b/a-III"/>
</dbReference>
<dbReference type="Gene3D" id="3.40.120.10">
    <property type="entry name" value="Alpha-D-Glucose-1,6-Bisphosphate, subunit A, domain 3"/>
    <property type="match status" value="3"/>
</dbReference>
<dbReference type="InterPro" id="IPR005844">
    <property type="entry name" value="A-D-PHexomutase_a/b/a-I"/>
</dbReference>
<dbReference type="GO" id="GO:0000287">
    <property type="term" value="F:magnesium ion binding"/>
    <property type="evidence" value="ECO:0007669"/>
    <property type="project" value="InterPro"/>
</dbReference>
<dbReference type="PANTHER" id="PTHR45745:SF1">
    <property type="entry name" value="PHOSPHOGLUCOMUTASE 2B-RELATED"/>
    <property type="match status" value="1"/>
</dbReference>
<feature type="domain" description="Alpha-D-phosphohexomutase alpha/beta/alpha" evidence="8">
    <location>
        <begin position="47"/>
        <end position="187"/>
    </location>
</feature>
<dbReference type="InterPro" id="IPR016055">
    <property type="entry name" value="A-D-PHexomutase_a/b/a-I/II/III"/>
</dbReference>
<dbReference type="EMBL" id="CAEZSS010000002">
    <property type="protein sequence ID" value="CAB4537785.1"/>
    <property type="molecule type" value="Genomic_DNA"/>
</dbReference>
<comment type="cofactor">
    <cofactor evidence="1">
        <name>Mg(2+)</name>
        <dbReference type="ChEBI" id="CHEBI:18420"/>
    </cofactor>
</comment>
<dbReference type="PROSITE" id="PS00710">
    <property type="entry name" value="PGM_PMM"/>
    <property type="match status" value="1"/>
</dbReference>
<dbReference type="SUPFAM" id="SSF53738">
    <property type="entry name" value="Phosphoglucomutase, first 3 domains"/>
    <property type="match status" value="3"/>
</dbReference>
<evidence type="ECO:0000256" key="4">
    <source>
        <dbReference type="ARBA" id="ARBA00022723"/>
    </source>
</evidence>
<dbReference type="PRINTS" id="PR00509">
    <property type="entry name" value="PGMPMM"/>
</dbReference>
<dbReference type="AlphaFoldDB" id="A0A6J6BG43"/>
<evidence type="ECO:0000259" key="10">
    <source>
        <dbReference type="Pfam" id="PF02880"/>
    </source>
</evidence>
<dbReference type="InterPro" id="IPR005841">
    <property type="entry name" value="Alpha-D-phosphohexomutase_SF"/>
</dbReference>
<dbReference type="GO" id="GO:0005975">
    <property type="term" value="P:carbohydrate metabolic process"/>
    <property type="evidence" value="ECO:0007669"/>
    <property type="project" value="InterPro"/>
</dbReference>
<feature type="domain" description="Alpha-D-phosphohexomutase alpha/beta/alpha" evidence="10">
    <location>
        <begin position="318"/>
        <end position="421"/>
    </location>
</feature>
<dbReference type="Gene3D" id="3.30.310.50">
    <property type="entry name" value="Alpha-D-phosphohexomutase, C-terminal domain"/>
    <property type="match status" value="1"/>
</dbReference>
<comment type="similarity">
    <text evidence="2">Belongs to the phosphohexose mutase family.</text>
</comment>
<dbReference type="GO" id="GO:0006166">
    <property type="term" value="P:purine ribonucleoside salvage"/>
    <property type="evidence" value="ECO:0007669"/>
    <property type="project" value="TreeGrafter"/>
</dbReference>
<name>A0A6J6BG43_9ZZZZ</name>
<accession>A0A6J6BG43</accession>
<protein>
    <submittedName>
        <fullName evidence="11">Unannotated protein</fullName>
    </submittedName>
</protein>
<feature type="domain" description="Alpha-D-phosphohexomutase C-terminal" evidence="7">
    <location>
        <begin position="472"/>
        <end position="519"/>
    </location>
</feature>
<evidence type="ECO:0000256" key="1">
    <source>
        <dbReference type="ARBA" id="ARBA00001946"/>
    </source>
</evidence>
<proteinExistence type="inferred from homology"/>
<dbReference type="PANTHER" id="PTHR45745">
    <property type="entry name" value="PHOSPHOMANNOMUTASE 45A"/>
    <property type="match status" value="1"/>
</dbReference>
<reference evidence="11" key="1">
    <citation type="submission" date="2020-05" db="EMBL/GenBank/DDBJ databases">
        <authorList>
            <person name="Chiriac C."/>
            <person name="Salcher M."/>
            <person name="Ghai R."/>
            <person name="Kavagutti S V."/>
        </authorList>
    </citation>
    <scope>NUCLEOTIDE SEQUENCE</scope>
</reference>
<keyword evidence="6" id="KW-0413">Isomerase</keyword>
<organism evidence="11">
    <name type="scientific">freshwater metagenome</name>
    <dbReference type="NCBI Taxonomy" id="449393"/>
    <lineage>
        <taxon>unclassified sequences</taxon>
        <taxon>metagenomes</taxon>
        <taxon>ecological metagenomes</taxon>
    </lineage>
</organism>
<evidence type="ECO:0000313" key="11">
    <source>
        <dbReference type="EMBL" id="CAB4537785.1"/>
    </source>
</evidence>
<evidence type="ECO:0000259" key="9">
    <source>
        <dbReference type="Pfam" id="PF02879"/>
    </source>
</evidence>
<dbReference type="SUPFAM" id="SSF55957">
    <property type="entry name" value="Phosphoglucomutase, C-terminal domain"/>
    <property type="match status" value="1"/>
</dbReference>
<dbReference type="InterPro" id="IPR005845">
    <property type="entry name" value="A-D-PHexomutase_a/b/a-II"/>
</dbReference>
<evidence type="ECO:0000256" key="5">
    <source>
        <dbReference type="ARBA" id="ARBA00022842"/>
    </source>
</evidence>
<evidence type="ECO:0000256" key="6">
    <source>
        <dbReference type="ARBA" id="ARBA00023235"/>
    </source>
</evidence>
<gene>
    <name evidence="11" type="ORF">UFOPK1505_00026</name>
</gene>
<dbReference type="Pfam" id="PF02879">
    <property type="entry name" value="PGM_PMM_II"/>
    <property type="match status" value="1"/>
</dbReference>
<keyword evidence="3" id="KW-0597">Phosphoprotein</keyword>
<dbReference type="Pfam" id="PF02878">
    <property type="entry name" value="PGM_PMM_I"/>
    <property type="match status" value="1"/>
</dbReference>
<evidence type="ECO:0000259" key="8">
    <source>
        <dbReference type="Pfam" id="PF02878"/>
    </source>
</evidence>
<dbReference type="InterPro" id="IPR036900">
    <property type="entry name" value="A-D-PHexomutase_C_sf"/>
</dbReference>